<evidence type="ECO:0000313" key="2">
    <source>
        <dbReference type="Proteomes" id="UP000754710"/>
    </source>
</evidence>
<accession>A0ABS7RMY7</accession>
<proteinExistence type="predicted"/>
<name>A0ABS7RMY7_9ACTN</name>
<dbReference type="Proteomes" id="UP000754710">
    <property type="component" value="Unassembled WGS sequence"/>
</dbReference>
<gene>
    <name evidence="1" type="ORF">K1X13_16320</name>
</gene>
<dbReference type="RefSeq" id="WP_221026206.1">
    <property type="nucleotide sequence ID" value="NZ_JAIEZQ010000003.1"/>
</dbReference>
<dbReference type="InterPro" id="IPR016024">
    <property type="entry name" value="ARM-type_fold"/>
</dbReference>
<keyword evidence="2" id="KW-1185">Reference proteome</keyword>
<evidence type="ECO:0000313" key="1">
    <source>
        <dbReference type="EMBL" id="MBY9076400.1"/>
    </source>
</evidence>
<protein>
    <submittedName>
        <fullName evidence="1">HEAT repeat domain-containing protein</fullName>
    </submittedName>
</protein>
<dbReference type="SUPFAM" id="SSF48371">
    <property type="entry name" value="ARM repeat"/>
    <property type="match status" value="1"/>
</dbReference>
<dbReference type="Pfam" id="PF13646">
    <property type="entry name" value="HEAT_2"/>
    <property type="match status" value="1"/>
</dbReference>
<reference evidence="1 2" key="1">
    <citation type="submission" date="2021-08" db="EMBL/GenBank/DDBJ databases">
        <title>Nocardioides bacterium WL0053 sp. nov., isolated from the sediment.</title>
        <authorList>
            <person name="Wang L."/>
            <person name="Zhang D."/>
            <person name="Zhang A."/>
        </authorList>
    </citation>
    <scope>NUCLEOTIDE SEQUENCE [LARGE SCALE GENOMIC DNA]</scope>
    <source>
        <strain evidence="1 2">WL0053</strain>
    </source>
</reference>
<sequence>MDPQLPPPDDLDAPVRELVGALAHRVGEREAVAMCTDLLLGAPAAEYPTVLPYLAGWPAHSLLEGRWADYWGRTWGARALLYIWDEPAAEAVVRGLDDPHWRPAESCLRVAAAREVAEAVDGAVRLAGHHLPRVRAAALRTLGRVGDTEHVTVVRRGLADPHVDVRRAAGLALERMAARLDLGPDPLS</sequence>
<dbReference type="Gene3D" id="1.25.10.10">
    <property type="entry name" value="Leucine-rich Repeat Variant"/>
    <property type="match status" value="1"/>
</dbReference>
<dbReference type="EMBL" id="JAIEZQ010000003">
    <property type="protein sequence ID" value="MBY9076400.1"/>
    <property type="molecule type" value="Genomic_DNA"/>
</dbReference>
<comment type="caution">
    <text evidence="1">The sequence shown here is derived from an EMBL/GenBank/DDBJ whole genome shotgun (WGS) entry which is preliminary data.</text>
</comment>
<organism evidence="1 2">
    <name type="scientific">Nocardioides jiangsuensis</name>
    <dbReference type="NCBI Taxonomy" id="2866161"/>
    <lineage>
        <taxon>Bacteria</taxon>
        <taxon>Bacillati</taxon>
        <taxon>Actinomycetota</taxon>
        <taxon>Actinomycetes</taxon>
        <taxon>Propionibacteriales</taxon>
        <taxon>Nocardioidaceae</taxon>
        <taxon>Nocardioides</taxon>
    </lineage>
</organism>
<dbReference type="InterPro" id="IPR011989">
    <property type="entry name" value="ARM-like"/>
</dbReference>